<evidence type="ECO:0000256" key="1">
    <source>
        <dbReference type="SAM" id="MobiDB-lite"/>
    </source>
</evidence>
<accession>F2UNF8</accession>
<sequence length="149" mass="16943">MVNGKGYRQPEAHQQTTTTTTTHKMESRGVITVAVVAFLLGTVAGFELREAVGSFRRWRYERLKRKCQDLKKRLLVAQCTCPLLPSFTVTNSAFFIFLLLATPASALAKWTDLDAHTLLVVHALAFQRLPRPRPHPRTLESQQQQQQQQ</sequence>
<keyword evidence="4" id="KW-1185">Reference proteome</keyword>
<feature type="transmembrane region" description="Helical" evidence="2">
    <location>
        <begin position="30"/>
        <end position="52"/>
    </location>
</feature>
<dbReference type="Pfam" id="PF22002">
    <property type="entry name" value="MTLN"/>
    <property type="match status" value="1"/>
</dbReference>
<reference evidence="3" key="1">
    <citation type="submission" date="2009-08" db="EMBL/GenBank/DDBJ databases">
        <title>Annotation of Salpingoeca rosetta.</title>
        <authorList>
            <consortium name="The Broad Institute Genome Sequencing Platform"/>
            <person name="Russ C."/>
            <person name="Cuomo C."/>
            <person name="Burger G."/>
            <person name="Gray M.W."/>
            <person name="Holland P.W.H."/>
            <person name="King N."/>
            <person name="Lang F.B.F."/>
            <person name="Roger A.J."/>
            <person name="Ruiz-Trillo I."/>
            <person name="Young S.K."/>
            <person name="Zeng Q."/>
            <person name="Gargeya S."/>
            <person name="Alvarado L."/>
            <person name="Berlin A."/>
            <person name="Chapman S.B."/>
            <person name="Chen Z."/>
            <person name="Freedman E."/>
            <person name="Gellesch M."/>
            <person name="Goldberg J."/>
            <person name="Griggs A."/>
            <person name="Gujja S."/>
            <person name="Heilman E."/>
            <person name="Heiman D."/>
            <person name="Howarth C."/>
            <person name="Mehta T."/>
            <person name="Neiman D."/>
            <person name="Pearson M."/>
            <person name="Roberts A."/>
            <person name="Saif S."/>
            <person name="Shea T."/>
            <person name="Shenoy N."/>
            <person name="Sisk P."/>
            <person name="Stolte C."/>
            <person name="Sykes S."/>
            <person name="White J."/>
            <person name="Yandava C."/>
            <person name="Haas B."/>
            <person name="Nusbaum C."/>
            <person name="Birren B."/>
        </authorList>
    </citation>
    <scope>NUCLEOTIDE SEQUENCE [LARGE SCALE GENOMIC DNA]</scope>
    <source>
        <strain evidence="3">ATCC 50818</strain>
    </source>
</reference>
<dbReference type="AlphaFoldDB" id="F2UNF8"/>
<dbReference type="Proteomes" id="UP000007799">
    <property type="component" value="Unassembled WGS sequence"/>
</dbReference>
<evidence type="ECO:0000256" key="2">
    <source>
        <dbReference type="SAM" id="Phobius"/>
    </source>
</evidence>
<gene>
    <name evidence="3" type="ORF">PTSG_09894</name>
</gene>
<keyword evidence="2" id="KW-0812">Transmembrane</keyword>
<protein>
    <submittedName>
        <fullName evidence="3">Uncharacterized protein</fullName>
    </submittedName>
</protein>
<organism evidence="4">
    <name type="scientific">Salpingoeca rosetta (strain ATCC 50818 / BSB-021)</name>
    <dbReference type="NCBI Taxonomy" id="946362"/>
    <lineage>
        <taxon>Eukaryota</taxon>
        <taxon>Choanoflagellata</taxon>
        <taxon>Craspedida</taxon>
        <taxon>Salpingoecidae</taxon>
        <taxon>Salpingoeca</taxon>
    </lineage>
</organism>
<keyword evidence="2" id="KW-1133">Transmembrane helix</keyword>
<name>F2UNF8_SALR5</name>
<dbReference type="EMBL" id="GL832984">
    <property type="protein sequence ID" value="EGD79163.1"/>
    <property type="molecule type" value="Genomic_DNA"/>
</dbReference>
<keyword evidence="2" id="KW-0472">Membrane</keyword>
<evidence type="ECO:0000313" key="3">
    <source>
        <dbReference type="EMBL" id="EGD79163.1"/>
    </source>
</evidence>
<feature type="transmembrane region" description="Helical" evidence="2">
    <location>
        <begin position="73"/>
        <end position="101"/>
    </location>
</feature>
<feature type="region of interest" description="Disordered" evidence="1">
    <location>
        <begin position="1"/>
        <end position="23"/>
    </location>
</feature>
<dbReference type="InParanoid" id="F2UNF8"/>
<dbReference type="KEGG" id="sre:PTSG_09894"/>
<evidence type="ECO:0000313" key="4">
    <source>
        <dbReference type="Proteomes" id="UP000007799"/>
    </source>
</evidence>
<dbReference type="GeneID" id="16069792"/>
<dbReference type="RefSeq" id="XP_004989248.1">
    <property type="nucleotide sequence ID" value="XM_004989191.1"/>
</dbReference>
<proteinExistence type="predicted"/>
<dbReference type="InterPro" id="IPR038778">
    <property type="entry name" value="Mtln"/>
</dbReference>